<evidence type="ECO:0000256" key="2">
    <source>
        <dbReference type="ARBA" id="ARBA00004496"/>
    </source>
</evidence>
<evidence type="ECO:0000256" key="9">
    <source>
        <dbReference type="ARBA" id="ARBA00022801"/>
    </source>
</evidence>
<keyword evidence="8 12" id="KW-0554">One-carbon metabolism</keyword>
<evidence type="ECO:0000256" key="6">
    <source>
        <dbReference type="ARBA" id="ARBA00020597"/>
    </source>
</evidence>
<accession>A0A9Q7AL11</accession>
<organism evidence="13 14">
    <name type="scientific">Aminithiophilus ramosus</name>
    <dbReference type="NCBI Taxonomy" id="3029084"/>
    <lineage>
        <taxon>Bacteria</taxon>
        <taxon>Thermotogati</taxon>
        <taxon>Synergistota</taxon>
        <taxon>Synergistia</taxon>
        <taxon>Synergistales</taxon>
        <taxon>Aminithiophilaceae</taxon>
        <taxon>Aminithiophilus</taxon>
    </lineage>
</organism>
<dbReference type="RefSeq" id="WP_274372875.1">
    <property type="nucleotide sequence ID" value="NZ_CP072943.1"/>
</dbReference>
<comment type="catalytic activity">
    <reaction evidence="11 12">
        <text>5,10-methenyl-5,6,7,8-tetrahydromethanopterin + H2O = N(5)-formyl-5,6,7,8-tetrahydromethanopterin + H(+)</text>
        <dbReference type="Rhea" id="RHEA:19053"/>
        <dbReference type="ChEBI" id="CHEBI:15377"/>
        <dbReference type="ChEBI" id="CHEBI:15378"/>
        <dbReference type="ChEBI" id="CHEBI:58018"/>
        <dbReference type="ChEBI" id="CHEBI:58337"/>
        <dbReference type="EC" id="3.5.4.27"/>
    </reaction>
</comment>
<comment type="similarity">
    <text evidence="4 12">Belongs to the MCH family.</text>
</comment>
<evidence type="ECO:0000256" key="8">
    <source>
        <dbReference type="ARBA" id="ARBA00022563"/>
    </source>
</evidence>
<proteinExistence type="inferred from homology"/>
<dbReference type="EMBL" id="CP072943">
    <property type="protein sequence ID" value="QTX31702.1"/>
    <property type="molecule type" value="Genomic_DNA"/>
</dbReference>
<gene>
    <name evidence="12" type="primary">mch</name>
    <name evidence="13" type="ORF">KAR29_10130</name>
</gene>
<evidence type="ECO:0000313" key="13">
    <source>
        <dbReference type="EMBL" id="QTX31702.1"/>
    </source>
</evidence>
<dbReference type="AlphaFoldDB" id="A0A9Q7AL11"/>
<evidence type="ECO:0000256" key="12">
    <source>
        <dbReference type="HAMAP-Rule" id="MF_00486"/>
    </source>
</evidence>
<name>A0A9Q7AL11_9BACT</name>
<keyword evidence="9 12" id="KW-0378">Hydrolase</keyword>
<evidence type="ECO:0000256" key="4">
    <source>
        <dbReference type="ARBA" id="ARBA00006902"/>
    </source>
</evidence>
<sequence>MNSLNEGSATVVETMIADAERLGLGVHRLECGTTWIDCGIEVSGSFEAGRLYALACLGGEGDLAFSEFDLQGSPWPALSLTLSSPLKSCMGCQYAGWEVKYASEGKSRRALGSGPARMLGSSEALLDRLNLRERSSRAVLALETRKKPGDELALAVAERCSVVPEELFLLAAPTASLVGSVQIAARIVETGIHKMIEEGLPVGGLLSAWGRCPLPPVAADDLTAMGRTNDAVLYGGTAWYAFGGDDALLASLFDRLVSASSGDYGRPFLEIFQAGGGDFYKIDPALFSPAEVFVNSVATGRTFHAGRRRDDLLARSWLG</sequence>
<dbReference type="HAMAP" id="MF_00486">
    <property type="entry name" value="McH"/>
    <property type="match status" value="1"/>
</dbReference>
<evidence type="ECO:0000256" key="11">
    <source>
        <dbReference type="ARBA" id="ARBA00048684"/>
    </source>
</evidence>
<dbReference type="GO" id="GO:0005737">
    <property type="term" value="C:cytoplasm"/>
    <property type="evidence" value="ECO:0007669"/>
    <property type="project" value="UniProtKB-SubCell"/>
</dbReference>
<comment type="pathway">
    <text evidence="3 12">One-carbon metabolism; formaldehyde degradation; formate from formaldehyde (H(4)MPT route): step 3/5.</text>
</comment>
<evidence type="ECO:0000256" key="3">
    <source>
        <dbReference type="ARBA" id="ARBA00005087"/>
    </source>
</evidence>
<reference evidence="14" key="1">
    <citation type="submission" date="2021-04" db="EMBL/GenBank/DDBJ databases">
        <title>A novel Synergistetes isolate from a pyrite-forming mixed culture.</title>
        <authorList>
            <person name="Bunk B."/>
            <person name="Sproer C."/>
            <person name="Spring S."/>
            <person name="Pester M."/>
        </authorList>
    </citation>
    <scope>NUCLEOTIDE SEQUENCE [LARGE SCALE GENOMIC DNA]</scope>
    <source>
        <strain evidence="14">J.5.4.2-T.3.5.2</strain>
    </source>
</reference>
<evidence type="ECO:0000256" key="7">
    <source>
        <dbReference type="ARBA" id="ARBA00022490"/>
    </source>
</evidence>
<dbReference type="GO" id="GO:0018759">
    <property type="term" value="F:methenyltetrahydromethanopterin cyclohydrolase activity"/>
    <property type="evidence" value="ECO:0007669"/>
    <property type="project" value="UniProtKB-UniRule"/>
</dbReference>
<dbReference type="NCBIfam" id="TIGR03120">
    <property type="entry name" value="one_C_mch"/>
    <property type="match status" value="1"/>
</dbReference>
<evidence type="ECO:0000256" key="10">
    <source>
        <dbReference type="ARBA" id="ARBA00030468"/>
    </source>
</evidence>
<evidence type="ECO:0000256" key="1">
    <source>
        <dbReference type="ARBA" id="ARBA00004058"/>
    </source>
</evidence>
<comment type="subcellular location">
    <subcellularLocation>
        <location evidence="2 12">Cytoplasm</location>
    </subcellularLocation>
</comment>
<dbReference type="SUPFAM" id="SSF56199">
    <property type="entry name" value="Methenyltetrahydromethanopterin cyclohydrolase"/>
    <property type="match status" value="1"/>
</dbReference>
<keyword evidence="7 12" id="KW-0963">Cytoplasm</keyword>
<evidence type="ECO:0000313" key="14">
    <source>
        <dbReference type="Proteomes" id="UP000671879"/>
    </source>
</evidence>
<keyword evidence="14" id="KW-1185">Reference proteome</keyword>
<protein>
    <recommendedName>
        <fullName evidence="6 12">Methenyltetrahydromethanopterin cyclohydrolase</fullName>
        <ecNumber evidence="5 12">3.5.4.27</ecNumber>
    </recommendedName>
    <alternativeName>
        <fullName evidence="10 12">Methenyl-H4MPT cyclohydrolase</fullName>
    </alternativeName>
</protein>
<evidence type="ECO:0000256" key="5">
    <source>
        <dbReference type="ARBA" id="ARBA00012765"/>
    </source>
</evidence>
<dbReference type="KEGG" id="aram:KAR29_10130"/>
<dbReference type="InterPro" id="IPR003209">
    <property type="entry name" value="METHMP_CycHdrlase"/>
</dbReference>
<dbReference type="Gene3D" id="3.10.340.11">
    <property type="entry name" value="Methenyltetrahydromethanopterin Cyclohydrolase, Chain A, domain 1"/>
    <property type="match status" value="1"/>
</dbReference>
<dbReference type="GO" id="GO:0006730">
    <property type="term" value="P:one-carbon metabolic process"/>
    <property type="evidence" value="ECO:0007669"/>
    <property type="project" value="UniProtKB-UniRule"/>
</dbReference>
<comment type="function">
    <text evidence="1 12">Catalyzes the hydrolysis of methenyl-H(4)MPT(+) to 5-formyl-H(4)MPT.</text>
</comment>
<dbReference type="EC" id="3.5.4.27" evidence="5 12"/>
<dbReference type="Pfam" id="PF02289">
    <property type="entry name" value="MCH"/>
    <property type="match status" value="1"/>
</dbReference>
<dbReference type="GO" id="GO:0046294">
    <property type="term" value="P:formaldehyde catabolic process"/>
    <property type="evidence" value="ECO:0007669"/>
    <property type="project" value="UniProtKB-UniRule"/>
</dbReference>
<dbReference type="Proteomes" id="UP000671879">
    <property type="component" value="Chromosome"/>
</dbReference>
<dbReference type="Gene3D" id="3.30.1030.10">
    <property type="entry name" value="Methenyltetrahydromethanopterin Cyclohydrolase, Chain A, domain 2"/>
    <property type="match status" value="1"/>
</dbReference>